<accession>A0A8R1IGF7</accession>
<proteinExistence type="predicted"/>
<dbReference type="Proteomes" id="UP000005237">
    <property type="component" value="Unassembled WGS sequence"/>
</dbReference>
<protein>
    <recommendedName>
        <fullName evidence="3">DOMON domain-containing protein</fullName>
    </recommendedName>
</protein>
<reference evidence="1" key="2">
    <citation type="submission" date="2022-06" db="UniProtKB">
        <authorList>
            <consortium name="EnsemblMetazoa"/>
        </authorList>
    </citation>
    <scope>IDENTIFICATION</scope>
    <source>
        <strain evidence="1">DF5081</strain>
    </source>
</reference>
<reference evidence="2" key="1">
    <citation type="submission" date="2010-08" db="EMBL/GenBank/DDBJ databases">
        <authorList>
            <consortium name="Caenorhabditis japonica Sequencing Consortium"/>
            <person name="Wilson R.K."/>
        </authorList>
    </citation>
    <scope>NUCLEOTIDE SEQUENCE [LARGE SCALE GENOMIC DNA]</scope>
    <source>
        <strain evidence="2">DF5081</strain>
    </source>
</reference>
<keyword evidence="2" id="KW-1185">Reference proteome</keyword>
<dbReference type="AlphaFoldDB" id="A0A8R1IGF7"/>
<organism evidence="1 2">
    <name type="scientific">Caenorhabditis japonica</name>
    <dbReference type="NCBI Taxonomy" id="281687"/>
    <lineage>
        <taxon>Eukaryota</taxon>
        <taxon>Metazoa</taxon>
        <taxon>Ecdysozoa</taxon>
        <taxon>Nematoda</taxon>
        <taxon>Chromadorea</taxon>
        <taxon>Rhabditida</taxon>
        <taxon>Rhabditina</taxon>
        <taxon>Rhabditomorpha</taxon>
        <taxon>Rhabditoidea</taxon>
        <taxon>Rhabditidae</taxon>
        <taxon>Peloderinae</taxon>
        <taxon>Caenorhabditis</taxon>
    </lineage>
</organism>
<evidence type="ECO:0000313" key="1">
    <source>
        <dbReference type="EnsemblMetazoa" id="CJA27260.1"/>
    </source>
</evidence>
<dbReference type="PANTHER" id="PTHR36516:SF2">
    <property type="entry name" value="DOMON DOMAIN-CONTAINING PROTEIN"/>
    <property type="match status" value="1"/>
</dbReference>
<dbReference type="PANTHER" id="PTHR36516">
    <property type="entry name" value="PROTEIN CBG04168-RELATED"/>
    <property type="match status" value="1"/>
</dbReference>
<dbReference type="EnsemblMetazoa" id="CJA27260.1">
    <property type="protein sequence ID" value="CJA27260.1"/>
    <property type="gene ID" value="WBGene00182832"/>
</dbReference>
<name>A0A8R1IGF7_CAEJA</name>
<evidence type="ECO:0008006" key="3">
    <source>
        <dbReference type="Google" id="ProtNLM"/>
    </source>
</evidence>
<evidence type="ECO:0000313" key="2">
    <source>
        <dbReference type="Proteomes" id="UP000005237"/>
    </source>
</evidence>
<sequence length="93" mass="10240">MVRNGQFEVRTGKTTGYMAPIFDNQSNVNVQMARLSGTILNAMITVPLSFNGMNLQNCQTWNFVETGQLVNGQLAPHSSTPFQVNNVCASQCR</sequence>